<accession>A0A8J2Z692</accession>
<organism evidence="1 2">
    <name type="scientific">Cysteiniphilum litorale</name>
    <dbReference type="NCBI Taxonomy" id="2056700"/>
    <lineage>
        <taxon>Bacteria</taxon>
        <taxon>Pseudomonadati</taxon>
        <taxon>Pseudomonadota</taxon>
        <taxon>Gammaproteobacteria</taxon>
        <taxon>Thiotrichales</taxon>
        <taxon>Fastidiosibacteraceae</taxon>
        <taxon>Cysteiniphilum</taxon>
    </lineage>
</organism>
<sequence>MELAKSNLTMSSREIAELCDKEHKQVMRDIRAMLEQLKQGTDLYLGQYESNNRKYDEYNLPKRESLILVSGYSITMRAKIIDRWQELEAKGQSSLPNFNNPAEAARAWALQYEQNKQLEYERNEAVHTKAWISDKKTATAMNTASQMVKKVDKLEDELGRGKNYKAVKAIPWLLDYFINTHTMYSVVGRKLSLLTNQMGYSHQEVEHEQYGTVKAYHIDVIEAFKHDLDDDLNHLGKFRK</sequence>
<reference evidence="1" key="2">
    <citation type="submission" date="2020-09" db="EMBL/GenBank/DDBJ databases">
        <authorList>
            <person name="Sun Q."/>
            <person name="Zhou Y."/>
        </authorList>
    </citation>
    <scope>NUCLEOTIDE SEQUENCE</scope>
    <source>
        <strain evidence="1">CGMCC 1.15758</strain>
    </source>
</reference>
<protein>
    <submittedName>
        <fullName evidence="1">Uncharacterized protein</fullName>
    </submittedName>
</protein>
<dbReference type="EMBL" id="BMJS01000029">
    <property type="protein sequence ID" value="GGG04019.1"/>
    <property type="molecule type" value="Genomic_DNA"/>
</dbReference>
<proteinExistence type="predicted"/>
<dbReference type="Proteomes" id="UP000636949">
    <property type="component" value="Unassembled WGS sequence"/>
</dbReference>
<evidence type="ECO:0000313" key="1">
    <source>
        <dbReference type="EMBL" id="GGG04019.1"/>
    </source>
</evidence>
<dbReference type="AlphaFoldDB" id="A0A8J2Z692"/>
<dbReference type="Pfam" id="PF09669">
    <property type="entry name" value="Phage_pRha"/>
    <property type="match status" value="1"/>
</dbReference>
<keyword evidence="2" id="KW-1185">Reference proteome</keyword>
<gene>
    <name evidence="1" type="ORF">GCM10010995_21890</name>
</gene>
<evidence type="ECO:0000313" key="2">
    <source>
        <dbReference type="Proteomes" id="UP000636949"/>
    </source>
</evidence>
<comment type="caution">
    <text evidence="1">The sequence shown here is derived from an EMBL/GenBank/DDBJ whole genome shotgun (WGS) entry which is preliminary data.</text>
</comment>
<name>A0A8J2Z692_9GAMM</name>
<dbReference type="InterPro" id="IPR014054">
    <property type="entry name" value="Phage_regulatory_Rha"/>
</dbReference>
<reference evidence="1" key="1">
    <citation type="journal article" date="2014" name="Int. J. Syst. Evol. Microbiol.">
        <title>Complete genome sequence of Corynebacterium casei LMG S-19264T (=DSM 44701T), isolated from a smear-ripened cheese.</title>
        <authorList>
            <consortium name="US DOE Joint Genome Institute (JGI-PGF)"/>
            <person name="Walter F."/>
            <person name="Albersmeier A."/>
            <person name="Kalinowski J."/>
            <person name="Ruckert C."/>
        </authorList>
    </citation>
    <scope>NUCLEOTIDE SEQUENCE</scope>
    <source>
        <strain evidence="1">CGMCC 1.15758</strain>
    </source>
</reference>